<organism evidence="7 8">
    <name type="scientific">Arthrobacter rhombi</name>
    <dbReference type="NCBI Taxonomy" id="71253"/>
    <lineage>
        <taxon>Bacteria</taxon>
        <taxon>Bacillati</taxon>
        <taxon>Actinomycetota</taxon>
        <taxon>Actinomycetes</taxon>
        <taxon>Micrococcales</taxon>
        <taxon>Micrococcaceae</taxon>
        <taxon>Arthrobacter</taxon>
    </lineage>
</organism>
<dbReference type="PANTHER" id="PTHR43774:SF1">
    <property type="entry name" value="PEPTIDE METHIONINE SULFOXIDE REDUCTASE MSRA 2"/>
    <property type="match status" value="1"/>
</dbReference>
<protein>
    <recommendedName>
        <fullName evidence="5">Peptide methionine sulfoxide reductase MsrA</fullName>
        <shortName evidence="5">Protein-methionine-S-oxide reductase</shortName>
        <ecNumber evidence="5">1.8.4.11</ecNumber>
    </recommendedName>
    <alternativeName>
        <fullName evidence="5">Peptide-methionine (S)-S-oxide reductase</fullName>
        <shortName evidence="5">Peptide Met(O) reductase</shortName>
    </alternativeName>
</protein>
<comment type="similarity">
    <text evidence="1 5">Belongs to the MsrA Met sulfoxide reductase family.</text>
</comment>
<comment type="catalytic activity">
    <reaction evidence="3 5">
        <text>L-methionyl-[protein] + [thioredoxin]-disulfide + H2O = L-methionyl-(S)-S-oxide-[protein] + [thioredoxin]-dithiol</text>
        <dbReference type="Rhea" id="RHEA:14217"/>
        <dbReference type="Rhea" id="RHEA-COMP:10698"/>
        <dbReference type="Rhea" id="RHEA-COMP:10700"/>
        <dbReference type="Rhea" id="RHEA-COMP:12313"/>
        <dbReference type="Rhea" id="RHEA-COMP:12315"/>
        <dbReference type="ChEBI" id="CHEBI:15377"/>
        <dbReference type="ChEBI" id="CHEBI:16044"/>
        <dbReference type="ChEBI" id="CHEBI:29950"/>
        <dbReference type="ChEBI" id="CHEBI:44120"/>
        <dbReference type="ChEBI" id="CHEBI:50058"/>
        <dbReference type="EC" id="1.8.4.11"/>
    </reaction>
</comment>
<dbReference type="Pfam" id="PF01625">
    <property type="entry name" value="PMSR"/>
    <property type="match status" value="1"/>
</dbReference>
<dbReference type="NCBIfam" id="TIGR00401">
    <property type="entry name" value="msrA"/>
    <property type="match status" value="1"/>
</dbReference>
<evidence type="ECO:0000256" key="2">
    <source>
        <dbReference type="ARBA" id="ARBA00023002"/>
    </source>
</evidence>
<dbReference type="Gene3D" id="3.30.1060.10">
    <property type="entry name" value="Peptide methionine sulphoxide reductase MsrA"/>
    <property type="match status" value="1"/>
</dbReference>
<dbReference type="GO" id="GO:0033744">
    <property type="term" value="F:L-methionine:thioredoxin-disulfide S-oxidoreductase activity"/>
    <property type="evidence" value="ECO:0007669"/>
    <property type="project" value="RHEA"/>
</dbReference>
<dbReference type="EC" id="1.8.4.11" evidence="5"/>
<feature type="domain" description="Peptide methionine sulphoxide reductase MsrA" evidence="6">
    <location>
        <begin position="41"/>
        <end position="191"/>
    </location>
</feature>
<dbReference type="GO" id="GO:0008113">
    <property type="term" value="F:peptide-methionine (S)-S-oxide reductase activity"/>
    <property type="evidence" value="ECO:0007669"/>
    <property type="project" value="UniProtKB-UniRule"/>
</dbReference>
<evidence type="ECO:0000313" key="8">
    <source>
        <dbReference type="Proteomes" id="UP000195913"/>
    </source>
</evidence>
<accession>A0A1R4G792</accession>
<comment type="catalytic activity">
    <reaction evidence="4 5">
        <text>[thioredoxin]-disulfide + L-methionine + H2O = L-methionine (S)-S-oxide + [thioredoxin]-dithiol</text>
        <dbReference type="Rhea" id="RHEA:19993"/>
        <dbReference type="Rhea" id="RHEA-COMP:10698"/>
        <dbReference type="Rhea" id="RHEA-COMP:10700"/>
        <dbReference type="ChEBI" id="CHEBI:15377"/>
        <dbReference type="ChEBI" id="CHEBI:29950"/>
        <dbReference type="ChEBI" id="CHEBI:50058"/>
        <dbReference type="ChEBI" id="CHEBI:57844"/>
        <dbReference type="ChEBI" id="CHEBI:58772"/>
        <dbReference type="EC" id="1.8.4.11"/>
    </reaction>
</comment>
<dbReference type="Proteomes" id="UP000195913">
    <property type="component" value="Unassembled WGS sequence"/>
</dbReference>
<dbReference type="HAMAP" id="MF_01401">
    <property type="entry name" value="MsrA"/>
    <property type="match status" value="1"/>
</dbReference>
<dbReference type="PANTHER" id="PTHR43774">
    <property type="entry name" value="PEPTIDE METHIONINE SULFOXIDE REDUCTASE"/>
    <property type="match status" value="1"/>
</dbReference>
<evidence type="ECO:0000313" key="7">
    <source>
        <dbReference type="EMBL" id="SJM63882.1"/>
    </source>
</evidence>
<dbReference type="SUPFAM" id="SSF55068">
    <property type="entry name" value="Peptide methionine sulfoxide reductase"/>
    <property type="match status" value="1"/>
</dbReference>
<gene>
    <name evidence="5" type="primary">msrA</name>
    <name evidence="7" type="ORF">FM101_08160</name>
</gene>
<sequence>MNEPLRALTMNVKSKSAIPTSETQFGPSDSAGLPDHGVHTFILGAGCFWCMDTIYRKTIGVSSVVSGYIGGHTPNPNYREVCSGTTGHAEAVAVTFDAAVVPADVILDMFFTGHNPTTLNRQGYDVGTQYRSAMFYTDVRQREFFEASLRRNQENWDDPIVTEIVPASYFHEAEPIHQDFYAMNPYEGYCQVIINPKLAKARKYYSQWLTE</sequence>
<comment type="function">
    <text evidence="5">Has an important function as a repair enzyme for proteins that have been inactivated by oxidation. Catalyzes the reversible oxidation-reduction of methionine sulfoxide in proteins to methionine.</text>
</comment>
<evidence type="ECO:0000259" key="6">
    <source>
        <dbReference type="Pfam" id="PF01625"/>
    </source>
</evidence>
<dbReference type="InterPro" id="IPR002569">
    <property type="entry name" value="Met_Sox_Rdtase_MsrA_dom"/>
</dbReference>
<dbReference type="RefSeq" id="WP_281255510.1">
    <property type="nucleotide sequence ID" value="NZ_FUHW01000028.1"/>
</dbReference>
<name>A0A1R4G792_9MICC</name>
<keyword evidence="2 5" id="KW-0560">Oxidoreductase</keyword>
<dbReference type="EMBL" id="FUHW01000028">
    <property type="protein sequence ID" value="SJM63882.1"/>
    <property type="molecule type" value="Genomic_DNA"/>
</dbReference>
<proteinExistence type="inferred from homology"/>
<reference evidence="7 8" key="1">
    <citation type="submission" date="2017-02" db="EMBL/GenBank/DDBJ databases">
        <authorList>
            <person name="Peterson S.W."/>
        </authorList>
    </citation>
    <scope>NUCLEOTIDE SEQUENCE [LARGE SCALE GENOMIC DNA]</scope>
    <source>
        <strain evidence="7 8">B Ar 00.02</strain>
    </source>
</reference>
<evidence type="ECO:0000256" key="1">
    <source>
        <dbReference type="ARBA" id="ARBA00005591"/>
    </source>
</evidence>
<evidence type="ECO:0000256" key="4">
    <source>
        <dbReference type="ARBA" id="ARBA00048782"/>
    </source>
</evidence>
<evidence type="ECO:0000256" key="3">
    <source>
        <dbReference type="ARBA" id="ARBA00047806"/>
    </source>
</evidence>
<dbReference type="InterPro" id="IPR036509">
    <property type="entry name" value="Met_Sox_Rdtase_MsrA_sf"/>
</dbReference>
<dbReference type="AlphaFoldDB" id="A0A1R4G792"/>
<feature type="active site" evidence="5">
    <location>
        <position position="47"/>
    </location>
</feature>
<keyword evidence="8" id="KW-1185">Reference proteome</keyword>
<evidence type="ECO:0000256" key="5">
    <source>
        <dbReference type="HAMAP-Rule" id="MF_01401"/>
    </source>
</evidence>